<accession>A0A8G2BU29</accession>
<dbReference type="Proteomes" id="UP000236725">
    <property type="component" value="Unassembled WGS sequence"/>
</dbReference>
<sequence length="40" mass="4330">MLIIGAIIAAVLLLFWLFAGTTLEEDANPVTDPAMIEQNN</sequence>
<organism evidence="1 2">
    <name type="scientific">Parabacteroides chinchillae</name>
    <dbReference type="NCBI Taxonomy" id="871327"/>
    <lineage>
        <taxon>Bacteria</taxon>
        <taxon>Pseudomonadati</taxon>
        <taxon>Bacteroidota</taxon>
        <taxon>Bacteroidia</taxon>
        <taxon>Bacteroidales</taxon>
        <taxon>Tannerellaceae</taxon>
        <taxon>Parabacteroides</taxon>
    </lineage>
</organism>
<reference evidence="1 2" key="1">
    <citation type="submission" date="2016-10" db="EMBL/GenBank/DDBJ databases">
        <authorList>
            <person name="Varghese N."/>
            <person name="Submissions S."/>
        </authorList>
    </citation>
    <scope>NUCLEOTIDE SEQUENCE [LARGE SCALE GENOMIC DNA]</scope>
    <source>
        <strain evidence="1 2">DSM 29073</strain>
    </source>
</reference>
<evidence type="ECO:0000313" key="1">
    <source>
        <dbReference type="EMBL" id="SEF48173.1"/>
    </source>
</evidence>
<comment type="caution">
    <text evidence="1">The sequence shown here is derived from an EMBL/GenBank/DDBJ whole genome shotgun (WGS) entry which is preliminary data.</text>
</comment>
<keyword evidence="2" id="KW-1185">Reference proteome</keyword>
<name>A0A8G2BU29_9BACT</name>
<protein>
    <submittedName>
        <fullName evidence="1">Uncharacterized protein</fullName>
    </submittedName>
</protein>
<dbReference type="AlphaFoldDB" id="A0A8G2BU29"/>
<proteinExistence type="predicted"/>
<gene>
    <name evidence="1" type="ORF">SAMN05444001_101365</name>
</gene>
<dbReference type="EMBL" id="FNVS01000001">
    <property type="protein sequence ID" value="SEF48173.1"/>
    <property type="molecule type" value="Genomic_DNA"/>
</dbReference>
<evidence type="ECO:0000313" key="2">
    <source>
        <dbReference type="Proteomes" id="UP000236725"/>
    </source>
</evidence>